<gene>
    <name evidence="1" type="ORF">K466DRAFT_604565</name>
</gene>
<dbReference type="InParanoid" id="A0A5C3NV68"/>
<dbReference type="Proteomes" id="UP000308197">
    <property type="component" value="Unassembled WGS sequence"/>
</dbReference>
<keyword evidence="2" id="KW-1185">Reference proteome</keyword>
<proteinExistence type="predicted"/>
<reference evidence="1 2" key="1">
    <citation type="journal article" date="2019" name="Nat. Ecol. Evol.">
        <title>Megaphylogeny resolves global patterns of mushroom evolution.</title>
        <authorList>
            <person name="Varga T."/>
            <person name="Krizsan K."/>
            <person name="Foldi C."/>
            <person name="Dima B."/>
            <person name="Sanchez-Garcia M."/>
            <person name="Sanchez-Ramirez S."/>
            <person name="Szollosi G.J."/>
            <person name="Szarkandi J.G."/>
            <person name="Papp V."/>
            <person name="Albert L."/>
            <person name="Andreopoulos W."/>
            <person name="Angelini C."/>
            <person name="Antonin V."/>
            <person name="Barry K.W."/>
            <person name="Bougher N.L."/>
            <person name="Buchanan P."/>
            <person name="Buyck B."/>
            <person name="Bense V."/>
            <person name="Catcheside P."/>
            <person name="Chovatia M."/>
            <person name="Cooper J."/>
            <person name="Damon W."/>
            <person name="Desjardin D."/>
            <person name="Finy P."/>
            <person name="Geml J."/>
            <person name="Haridas S."/>
            <person name="Hughes K."/>
            <person name="Justo A."/>
            <person name="Karasinski D."/>
            <person name="Kautmanova I."/>
            <person name="Kiss B."/>
            <person name="Kocsube S."/>
            <person name="Kotiranta H."/>
            <person name="LaButti K.M."/>
            <person name="Lechner B.E."/>
            <person name="Liimatainen K."/>
            <person name="Lipzen A."/>
            <person name="Lukacs Z."/>
            <person name="Mihaltcheva S."/>
            <person name="Morgado L.N."/>
            <person name="Niskanen T."/>
            <person name="Noordeloos M.E."/>
            <person name="Ohm R.A."/>
            <person name="Ortiz-Santana B."/>
            <person name="Ovrebo C."/>
            <person name="Racz N."/>
            <person name="Riley R."/>
            <person name="Savchenko A."/>
            <person name="Shiryaev A."/>
            <person name="Soop K."/>
            <person name="Spirin V."/>
            <person name="Szebenyi C."/>
            <person name="Tomsovsky M."/>
            <person name="Tulloss R.E."/>
            <person name="Uehling J."/>
            <person name="Grigoriev I.V."/>
            <person name="Vagvolgyi C."/>
            <person name="Papp T."/>
            <person name="Martin F.M."/>
            <person name="Miettinen O."/>
            <person name="Hibbett D.S."/>
            <person name="Nagy L.G."/>
        </authorList>
    </citation>
    <scope>NUCLEOTIDE SEQUENCE [LARGE SCALE GENOMIC DNA]</scope>
    <source>
        <strain evidence="1 2">HHB13444</strain>
    </source>
</reference>
<accession>A0A5C3NV68</accession>
<dbReference type="AlphaFoldDB" id="A0A5C3NV68"/>
<evidence type="ECO:0000313" key="1">
    <source>
        <dbReference type="EMBL" id="TFK81356.1"/>
    </source>
</evidence>
<protein>
    <submittedName>
        <fullName evidence="1">Uncharacterized protein</fullName>
    </submittedName>
</protein>
<sequence>MASPANIVLLKPRACNADEKKRQDAREDEPTLVFARWVGVGGRARAANAILVKSHIYSSSIPPERPLRIGMRIRILATTPASYSTAEEEGERYDTYDAHVVGVITGVVGWKGRKVVLEVRNECALNPVETVRIRLPFAPEVTVQLEAATIPMGRYEAQEADLNTHAVVRARIGDTRCGGSACWTPWRSLVGENFLLEPMEEDVGERPGIKPGRKKVPLSHFAGWGESAEAEKTGF</sequence>
<organism evidence="1 2">
    <name type="scientific">Polyporus arcularius HHB13444</name>
    <dbReference type="NCBI Taxonomy" id="1314778"/>
    <lineage>
        <taxon>Eukaryota</taxon>
        <taxon>Fungi</taxon>
        <taxon>Dikarya</taxon>
        <taxon>Basidiomycota</taxon>
        <taxon>Agaricomycotina</taxon>
        <taxon>Agaricomycetes</taxon>
        <taxon>Polyporales</taxon>
        <taxon>Polyporaceae</taxon>
        <taxon>Polyporus</taxon>
    </lineage>
</organism>
<name>A0A5C3NV68_9APHY</name>
<evidence type="ECO:0000313" key="2">
    <source>
        <dbReference type="Proteomes" id="UP000308197"/>
    </source>
</evidence>
<dbReference type="EMBL" id="ML211615">
    <property type="protein sequence ID" value="TFK81356.1"/>
    <property type="molecule type" value="Genomic_DNA"/>
</dbReference>